<gene>
    <name evidence="2" type="ORF">NBRC3188_1454</name>
</gene>
<evidence type="ECO:0000313" key="3">
    <source>
        <dbReference type="Proteomes" id="UP000287300"/>
    </source>
</evidence>
<dbReference type="EMBL" id="BDES01000029">
    <property type="protein sequence ID" value="GCD52757.1"/>
    <property type="molecule type" value="Genomic_DNA"/>
</dbReference>
<name>A0A401WTV7_ACEPA</name>
<proteinExistence type="predicted"/>
<feature type="transmembrane region" description="Helical" evidence="1">
    <location>
        <begin position="12"/>
        <end position="39"/>
    </location>
</feature>
<dbReference type="Proteomes" id="UP000287300">
    <property type="component" value="Unassembled WGS sequence"/>
</dbReference>
<sequence>MRASSFQVAARTVIAVSGGYLASSSAMAIFCLLLVSAGFTRADAVTLGILLVFVLYLCLVLWVFAVSALWRPITVFSLLIVCNYGLASFIGHGG</sequence>
<reference evidence="2 3" key="1">
    <citation type="submission" date="2016-06" db="EMBL/GenBank/DDBJ databases">
        <title>Acetobacter pasteurianus NBRC 3188 whole genome sequencing project.</title>
        <authorList>
            <person name="Matsutani M."/>
            <person name="Shiwa Y."/>
            <person name="Okamoto-Kainuma A."/>
            <person name="Ishikawa M."/>
            <person name="Koizumi Y."/>
            <person name="Yoshikawa H."/>
            <person name="Yakushi T."/>
            <person name="Matsushita K."/>
        </authorList>
    </citation>
    <scope>NUCLEOTIDE SEQUENCE [LARGE SCALE GENOMIC DNA]</scope>
    <source>
        <strain evidence="2 3">NBRC 3188</strain>
    </source>
</reference>
<feature type="transmembrane region" description="Helical" evidence="1">
    <location>
        <begin position="73"/>
        <end position="91"/>
    </location>
</feature>
<accession>A0A401WTV7</accession>
<evidence type="ECO:0008006" key="4">
    <source>
        <dbReference type="Google" id="ProtNLM"/>
    </source>
</evidence>
<dbReference type="AlphaFoldDB" id="A0A401WTV7"/>
<organism evidence="2 3">
    <name type="scientific">Acetobacter pasteurianus NBRC 3188</name>
    <dbReference type="NCBI Taxonomy" id="1226663"/>
    <lineage>
        <taxon>Bacteria</taxon>
        <taxon>Pseudomonadati</taxon>
        <taxon>Pseudomonadota</taxon>
        <taxon>Alphaproteobacteria</taxon>
        <taxon>Acetobacterales</taxon>
        <taxon>Acetobacteraceae</taxon>
        <taxon>Acetobacter</taxon>
    </lineage>
</organism>
<evidence type="ECO:0000313" key="2">
    <source>
        <dbReference type="EMBL" id="GCD52757.1"/>
    </source>
</evidence>
<keyword evidence="1" id="KW-0472">Membrane</keyword>
<keyword evidence="1" id="KW-1133">Transmembrane helix</keyword>
<protein>
    <recommendedName>
        <fullName evidence="4">Iron uptake protein</fullName>
    </recommendedName>
</protein>
<comment type="caution">
    <text evidence="2">The sequence shown here is derived from an EMBL/GenBank/DDBJ whole genome shotgun (WGS) entry which is preliminary data.</text>
</comment>
<keyword evidence="1" id="KW-0812">Transmembrane</keyword>
<evidence type="ECO:0000256" key="1">
    <source>
        <dbReference type="SAM" id="Phobius"/>
    </source>
</evidence>
<feature type="transmembrane region" description="Helical" evidence="1">
    <location>
        <begin position="45"/>
        <end position="66"/>
    </location>
</feature>